<keyword evidence="2" id="KW-1185">Reference proteome</keyword>
<dbReference type="STRING" id="1886670.PTI45_03983"/>
<name>A0A1E3L0F4_9BACL</name>
<reference evidence="1 2" key="1">
    <citation type="submission" date="2016-08" db="EMBL/GenBank/DDBJ databases">
        <title>Genome sequencing of Paenibacillus sp. TI45-13ar, isolated from Korean traditional nuruk.</title>
        <authorList>
            <person name="Kim S.-J."/>
        </authorList>
    </citation>
    <scope>NUCLEOTIDE SEQUENCE [LARGE SCALE GENOMIC DNA]</scope>
    <source>
        <strain evidence="1 2">TI45-13ar</strain>
    </source>
</reference>
<sequence length="50" mass="6078">MKYNEENEKQRQQEYQIISMNISFFKQLFAQPRKYGGRNENPILLSPKNQ</sequence>
<organism evidence="1 2">
    <name type="scientific">Paenibacillus nuruki</name>
    <dbReference type="NCBI Taxonomy" id="1886670"/>
    <lineage>
        <taxon>Bacteria</taxon>
        <taxon>Bacillati</taxon>
        <taxon>Bacillota</taxon>
        <taxon>Bacilli</taxon>
        <taxon>Bacillales</taxon>
        <taxon>Paenibacillaceae</taxon>
        <taxon>Paenibacillus</taxon>
    </lineage>
</organism>
<evidence type="ECO:0000313" key="2">
    <source>
        <dbReference type="Proteomes" id="UP000094578"/>
    </source>
</evidence>
<proteinExistence type="predicted"/>
<gene>
    <name evidence="1" type="ORF">PTI45_03983</name>
</gene>
<comment type="caution">
    <text evidence="1">The sequence shown here is derived from an EMBL/GenBank/DDBJ whole genome shotgun (WGS) entry which is preliminary data.</text>
</comment>
<dbReference type="Proteomes" id="UP000094578">
    <property type="component" value="Unassembled WGS sequence"/>
</dbReference>
<dbReference type="RefSeq" id="WP_175425230.1">
    <property type="nucleotide sequence ID" value="NZ_MDER01000081.1"/>
</dbReference>
<accession>A0A1E3L0F4</accession>
<dbReference type="AlphaFoldDB" id="A0A1E3L0F4"/>
<evidence type="ECO:0000313" key="1">
    <source>
        <dbReference type="EMBL" id="ODP26665.1"/>
    </source>
</evidence>
<dbReference type="EMBL" id="MDER01000081">
    <property type="protein sequence ID" value="ODP26665.1"/>
    <property type="molecule type" value="Genomic_DNA"/>
</dbReference>
<protein>
    <submittedName>
        <fullName evidence="1">Uncharacterized protein</fullName>
    </submittedName>
</protein>